<dbReference type="CDD" id="cd00118">
    <property type="entry name" value="LysM"/>
    <property type="match status" value="2"/>
</dbReference>
<dbReference type="InterPro" id="IPR000189">
    <property type="entry name" value="Transglyc_AS"/>
</dbReference>
<evidence type="ECO:0000313" key="6">
    <source>
        <dbReference type="Proteomes" id="UP000179360"/>
    </source>
</evidence>
<dbReference type="EMBL" id="MFSY01000011">
    <property type="protein sequence ID" value="OGI47738.1"/>
    <property type="molecule type" value="Genomic_DNA"/>
</dbReference>
<dbReference type="Gene3D" id="3.10.350.10">
    <property type="entry name" value="LysM domain"/>
    <property type="match status" value="2"/>
</dbReference>
<gene>
    <name evidence="5" type="ORF">A2637_02875</name>
</gene>
<accession>A0A1F6TRF1</accession>
<feature type="domain" description="LysM" evidence="4">
    <location>
        <begin position="331"/>
        <end position="374"/>
    </location>
</feature>
<dbReference type="GO" id="GO:0008932">
    <property type="term" value="F:lytic endotransglycosylase activity"/>
    <property type="evidence" value="ECO:0007669"/>
    <property type="project" value="TreeGrafter"/>
</dbReference>
<dbReference type="AlphaFoldDB" id="A0A1F6TRF1"/>
<dbReference type="Proteomes" id="UP000179360">
    <property type="component" value="Unassembled WGS sequence"/>
</dbReference>
<feature type="compositionally biased region" description="Low complexity" evidence="2">
    <location>
        <begin position="36"/>
        <end position="45"/>
    </location>
</feature>
<comment type="caution">
    <text evidence="5">The sequence shown here is derived from an EMBL/GenBank/DDBJ whole genome shotgun (WGS) entry which is preliminary data.</text>
</comment>
<evidence type="ECO:0000259" key="4">
    <source>
        <dbReference type="PROSITE" id="PS51782"/>
    </source>
</evidence>
<dbReference type="STRING" id="1817764.A2637_02875"/>
<protein>
    <recommendedName>
        <fullName evidence="4">LysM domain-containing protein</fullName>
    </recommendedName>
</protein>
<evidence type="ECO:0000313" key="5">
    <source>
        <dbReference type="EMBL" id="OGI47738.1"/>
    </source>
</evidence>
<proteinExistence type="inferred from homology"/>
<dbReference type="GO" id="GO:0016020">
    <property type="term" value="C:membrane"/>
    <property type="evidence" value="ECO:0007669"/>
    <property type="project" value="InterPro"/>
</dbReference>
<dbReference type="PROSITE" id="PS00922">
    <property type="entry name" value="TRANSGLYCOSYLASE"/>
    <property type="match status" value="1"/>
</dbReference>
<evidence type="ECO:0000256" key="1">
    <source>
        <dbReference type="ARBA" id="ARBA00007734"/>
    </source>
</evidence>
<dbReference type="PANTHER" id="PTHR33734:SF22">
    <property type="entry name" value="MEMBRANE-BOUND LYTIC MUREIN TRANSGLYCOSYLASE D"/>
    <property type="match status" value="1"/>
</dbReference>
<dbReference type="PANTHER" id="PTHR33734">
    <property type="entry name" value="LYSM DOMAIN-CONTAINING GPI-ANCHORED PROTEIN 2"/>
    <property type="match status" value="1"/>
</dbReference>
<dbReference type="SUPFAM" id="SSF53955">
    <property type="entry name" value="Lysozyme-like"/>
    <property type="match status" value="1"/>
</dbReference>
<dbReference type="GO" id="GO:0000270">
    <property type="term" value="P:peptidoglycan metabolic process"/>
    <property type="evidence" value="ECO:0007669"/>
    <property type="project" value="InterPro"/>
</dbReference>
<sequence>MDRRRNKKQVLHALFPLLLAGCAALTPESTQTAATAAGAAKASASPTGRGGEPREYSDIWNRIRAGYAMPRLEGRAVALHEQWFANNPEYMARMMERARMYLYYIVDEIEKRGLPTELALLPAIESAYQPYAASRARAVGLWQFIAPTGRLYGLKNNWWYDGRRDIQASTRAALDYLEKLAADFNGDWHLALAAYNAGEGRIMRALEYNRRKGLPADYQSLKVKRETRNYVPKLMAMANIVADPEKYGVQLAQIPNEPFFASVDTGSQIDLGVVARLTELDIGDLQSINPGFNRWATDPEGPHHLLIPVAKKDAFVAGLNNLPEAERVQWRGHEVRRGDTLLEIARRYGVTVDSIRTSNNLRGNMLRTGQGLIIPVSHRTLTPAVRRAPEPAPQASGKPGAVIHYVRVGDTLSGIARRYNVLINQLMQWNLLEPGDVLRLGQKLRIWPTGAPAAAIAPGMPSS</sequence>
<dbReference type="Pfam" id="PF01464">
    <property type="entry name" value="SLT"/>
    <property type="match status" value="1"/>
</dbReference>
<dbReference type="InterPro" id="IPR023346">
    <property type="entry name" value="Lysozyme-like_dom_sf"/>
</dbReference>
<dbReference type="SUPFAM" id="SSF54106">
    <property type="entry name" value="LysM domain"/>
    <property type="match status" value="2"/>
</dbReference>
<dbReference type="InterPro" id="IPR008258">
    <property type="entry name" value="Transglycosylase_SLT_dom_1"/>
</dbReference>
<feature type="domain" description="LysM" evidence="4">
    <location>
        <begin position="402"/>
        <end position="446"/>
    </location>
</feature>
<dbReference type="Gene3D" id="1.10.530.10">
    <property type="match status" value="1"/>
</dbReference>
<evidence type="ECO:0000256" key="2">
    <source>
        <dbReference type="SAM" id="MobiDB-lite"/>
    </source>
</evidence>
<dbReference type="Pfam" id="PF01476">
    <property type="entry name" value="LysM"/>
    <property type="match status" value="2"/>
</dbReference>
<feature type="region of interest" description="Disordered" evidence="2">
    <location>
        <begin position="36"/>
        <end position="55"/>
    </location>
</feature>
<organism evidence="5 6">
    <name type="scientific">Candidatus Muproteobacteria bacterium RIFCSPHIGHO2_01_FULL_65_16</name>
    <dbReference type="NCBI Taxonomy" id="1817764"/>
    <lineage>
        <taxon>Bacteria</taxon>
        <taxon>Pseudomonadati</taxon>
        <taxon>Pseudomonadota</taxon>
        <taxon>Candidatus Muproteobacteria</taxon>
    </lineage>
</organism>
<evidence type="ECO:0000256" key="3">
    <source>
        <dbReference type="SAM" id="SignalP"/>
    </source>
</evidence>
<keyword evidence="3" id="KW-0732">Signal</keyword>
<name>A0A1F6TRF1_9PROT</name>
<dbReference type="PROSITE" id="PS51257">
    <property type="entry name" value="PROKAR_LIPOPROTEIN"/>
    <property type="match status" value="1"/>
</dbReference>
<dbReference type="PROSITE" id="PS51782">
    <property type="entry name" value="LYSM"/>
    <property type="match status" value="2"/>
</dbReference>
<feature type="signal peptide" evidence="3">
    <location>
        <begin position="1"/>
        <end position="23"/>
    </location>
</feature>
<dbReference type="InterPro" id="IPR018392">
    <property type="entry name" value="LysM"/>
</dbReference>
<comment type="similarity">
    <text evidence="1">Belongs to the transglycosylase Slt family.</text>
</comment>
<dbReference type="InterPro" id="IPR036779">
    <property type="entry name" value="LysM_dom_sf"/>
</dbReference>
<dbReference type="CDD" id="cd16894">
    <property type="entry name" value="MltD-like"/>
    <property type="match status" value="1"/>
</dbReference>
<reference evidence="5 6" key="1">
    <citation type="journal article" date="2016" name="Nat. Commun.">
        <title>Thousands of microbial genomes shed light on interconnected biogeochemical processes in an aquifer system.</title>
        <authorList>
            <person name="Anantharaman K."/>
            <person name="Brown C.T."/>
            <person name="Hug L.A."/>
            <person name="Sharon I."/>
            <person name="Castelle C.J."/>
            <person name="Probst A.J."/>
            <person name="Thomas B.C."/>
            <person name="Singh A."/>
            <person name="Wilkins M.J."/>
            <person name="Karaoz U."/>
            <person name="Brodie E.L."/>
            <person name="Williams K.H."/>
            <person name="Hubbard S.S."/>
            <person name="Banfield J.F."/>
        </authorList>
    </citation>
    <scope>NUCLEOTIDE SEQUENCE [LARGE SCALE GENOMIC DNA]</scope>
</reference>
<dbReference type="SMART" id="SM00257">
    <property type="entry name" value="LysM"/>
    <property type="match status" value="2"/>
</dbReference>
<feature type="chain" id="PRO_5009225625" description="LysM domain-containing protein" evidence="3">
    <location>
        <begin position="24"/>
        <end position="463"/>
    </location>
</feature>